<evidence type="ECO:0000313" key="3">
    <source>
        <dbReference type="EMBL" id="KAK4665999.1"/>
    </source>
</evidence>
<dbReference type="GeneID" id="87932751"/>
<sequence>MAQLVYPPPSSSHAASLTSSSPDDTTSKHYKLSTPLTTLLRIILIILTIASIAVWLAAGYFSDGLLVFNHIWLWFLLLSNLLHLLFPSHPPHNHHHKIPCLPTILLQIGDCSCVFNGSDNEKKPRYGVAWVMDIILGIPPIVIASIDLAGPSYYYRYSEVELSVLSETIGALSILVGLFSLLATRKPVIFEMGLLIKDADEERGGRYSRIRLPVDADHRRTAGAVSVSA</sequence>
<dbReference type="EMBL" id="JAFFHB010000005">
    <property type="protein sequence ID" value="KAK4665999.1"/>
    <property type="molecule type" value="Genomic_DNA"/>
</dbReference>
<keyword evidence="2" id="KW-0812">Transmembrane</keyword>
<comment type="caution">
    <text evidence="3">The sequence shown here is derived from an EMBL/GenBank/DDBJ whole genome shotgun (WGS) entry which is preliminary data.</text>
</comment>
<feature type="transmembrane region" description="Helical" evidence="2">
    <location>
        <begin position="128"/>
        <end position="150"/>
    </location>
</feature>
<feature type="transmembrane region" description="Helical" evidence="2">
    <location>
        <begin position="38"/>
        <end position="61"/>
    </location>
</feature>
<evidence type="ECO:0000256" key="2">
    <source>
        <dbReference type="SAM" id="Phobius"/>
    </source>
</evidence>
<evidence type="ECO:0008006" key="5">
    <source>
        <dbReference type="Google" id="ProtNLM"/>
    </source>
</evidence>
<feature type="transmembrane region" description="Helical" evidence="2">
    <location>
        <begin position="67"/>
        <end position="86"/>
    </location>
</feature>
<gene>
    <name evidence="3" type="ORF">QC763_407695</name>
</gene>
<organism evidence="3 4">
    <name type="scientific">Podospora pseudopauciseta</name>
    <dbReference type="NCBI Taxonomy" id="2093780"/>
    <lineage>
        <taxon>Eukaryota</taxon>
        <taxon>Fungi</taxon>
        <taxon>Dikarya</taxon>
        <taxon>Ascomycota</taxon>
        <taxon>Pezizomycotina</taxon>
        <taxon>Sordariomycetes</taxon>
        <taxon>Sordariomycetidae</taxon>
        <taxon>Sordariales</taxon>
        <taxon>Podosporaceae</taxon>
        <taxon>Podospora</taxon>
    </lineage>
</organism>
<protein>
    <recommendedName>
        <fullName evidence="5">MARVEL domain-containing protein</fullName>
    </recommendedName>
</protein>
<feature type="compositionally biased region" description="Pro residues" evidence="1">
    <location>
        <begin position="1"/>
        <end position="10"/>
    </location>
</feature>
<keyword evidence="2" id="KW-1133">Transmembrane helix</keyword>
<evidence type="ECO:0000256" key="1">
    <source>
        <dbReference type="SAM" id="MobiDB-lite"/>
    </source>
</evidence>
<name>A0ABR0HDL1_9PEZI</name>
<reference evidence="3 4" key="1">
    <citation type="journal article" date="2023" name="bioRxiv">
        <title>High-quality genome assemblies of four members of thePodospora anserinaspecies complex.</title>
        <authorList>
            <person name="Ament-Velasquez S.L."/>
            <person name="Vogan A.A."/>
            <person name="Wallerman O."/>
            <person name="Hartmann F."/>
            <person name="Gautier V."/>
            <person name="Silar P."/>
            <person name="Giraud T."/>
            <person name="Johannesson H."/>
        </authorList>
    </citation>
    <scope>NUCLEOTIDE SEQUENCE [LARGE SCALE GENOMIC DNA]</scope>
    <source>
        <strain evidence="3 4">CBS 411.78</strain>
    </source>
</reference>
<dbReference type="RefSeq" id="XP_062765965.1">
    <property type="nucleotide sequence ID" value="XM_062912408.1"/>
</dbReference>
<accession>A0ABR0HDL1</accession>
<proteinExistence type="predicted"/>
<keyword evidence="2" id="KW-0472">Membrane</keyword>
<evidence type="ECO:0000313" key="4">
    <source>
        <dbReference type="Proteomes" id="UP001326199"/>
    </source>
</evidence>
<feature type="compositionally biased region" description="Low complexity" evidence="1">
    <location>
        <begin position="11"/>
        <end position="24"/>
    </location>
</feature>
<feature type="transmembrane region" description="Helical" evidence="2">
    <location>
        <begin position="162"/>
        <end position="183"/>
    </location>
</feature>
<feature type="region of interest" description="Disordered" evidence="1">
    <location>
        <begin position="1"/>
        <end position="28"/>
    </location>
</feature>
<keyword evidence="4" id="KW-1185">Reference proteome</keyword>
<dbReference type="Proteomes" id="UP001326199">
    <property type="component" value="Unassembled WGS sequence"/>
</dbReference>